<dbReference type="Gene3D" id="1.25.40.700">
    <property type="match status" value="1"/>
</dbReference>
<keyword evidence="2" id="KW-0813">Transport</keyword>
<dbReference type="GO" id="GO:0031080">
    <property type="term" value="C:nuclear pore outer ring"/>
    <property type="evidence" value="ECO:0007669"/>
    <property type="project" value="TreeGrafter"/>
</dbReference>
<evidence type="ECO:0000256" key="3">
    <source>
        <dbReference type="ARBA" id="ARBA00023242"/>
    </source>
</evidence>
<dbReference type="PANTHER" id="PTHR13405:SF11">
    <property type="entry name" value="NUCLEAR PORE COMPLEX PROTEIN NUP133"/>
    <property type="match status" value="1"/>
</dbReference>
<comment type="subcellular location">
    <subcellularLocation>
        <location evidence="1">Nucleus</location>
    </subcellularLocation>
</comment>
<keyword evidence="4" id="KW-1185">Reference proteome</keyword>
<dbReference type="Proteomes" id="UP000095283">
    <property type="component" value="Unplaced"/>
</dbReference>
<dbReference type="GO" id="GO:0000972">
    <property type="term" value="P:transcription-dependent tethering of RNA polymerase II gene DNA at nuclear periphery"/>
    <property type="evidence" value="ECO:0007669"/>
    <property type="project" value="TreeGrafter"/>
</dbReference>
<dbReference type="AlphaFoldDB" id="A0A1I7XKW4"/>
<dbReference type="GO" id="GO:0006606">
    <property type="term" value="P:protein import into nucleus"/>
    <property type="evidence" value="ECO:0007669"/>
    <property type="project" value="TreeGrafter"/>
</dbReference>
<evidence type="ECO:0000313" key="5">
    <source>
        <dbReference type="WBParaSite" id="Hba_18158"/>
    </source>
</evidence>
<dbReference type="GO" id="GO:0016973">
    <property type="term" value="P:poly(A)+ mRNA export from nucleus"/>
    <property type="evidence" value="ECO:0007669"/>
    <property type="project" value="TreeGrafter"/>
</dbReference>
<dbReference type="InterPro" id="IPR037624">
    <property type="entry name" value="Nup133-like"/>
</dbReference>
<name>A0A1I7XKW4_HETBA</name>
<accession>A0A1I7XKW4</accession>
<protein>
    <submittedName>
        <fullName evidence="5">Nucleoporin_C domain-containing protein</fullName>
    </submittedName>
</protein>
<dbReference type="GO" id="GO:0017056">
    <property type="term" value="F:structural constituent of nuclear pore"/>
    <property type="evidence" value="ECO:0007669"/>
    <property type="project" value="InterPro"/>
</dbReference>
<sequence length="422" mass="47880">MSERVMVTLAVRSWQTSNEDHSEAICMVGEKMAKIIGHKGEPESILFGKLSIIHLLPQSLVACVRSLLSRSGSAQLVKSARLELLYMGADLLLTYANAIEACRRSVNGVLVSVGDAQWTTGHISDAYLHMCKVLIAEMQSTDVSNSEKNRLRDFVVRHAVFHLGECDSNIDGHEIIVSLYDLGEYKVAVDLAERFKDFKVLVKVCLEFDGQERRTKLDLYKQRFAADDFDLYLCQYLKQRNLNELLLEERGERIDRYLSSCDGIRWRRELQKHQYNVFPDNPSRPLTAAEMIELNMIDTVEDMDAIDGYLRAICLLGSLLEECDSPDLRSHLVHVWTSAVKRDDWTNVKSASDAASSTFGLLLRAVLDNDWPLSTKTLVMPPSDTILKECAQHLKKNESAEKWIRKGAEKARLDLRDQQSGR</sequence>
<organism evidence="4 5">
    <name type="scientific">Heterorhabditis bacteriophora</name>
    <name type="common">Entomopathogenic nematode worm</name>
    <dbReference type="NCBI Taxonomy" id="37862"/>
    <lineage>
        <taxon>Eukaryota</taxon>
        <taxon>Metazoa</taxon>
        <taxon>Ecdysozoa</taxon>
        <taxon>Nematoda</taxon>
        <taxon>Chromadorea</taxon>
        <taxon>Rhabditida</taxon>
        <taxon>Rhabditina</taxon>
        <taxon>Rhabditomorpha</taxon>
        <taxon>Strongyloidea</taxon>
        <taxon>Heterorhabditidae</taxon>
        <taxon>Heterorhabditis</taxon>
    </lineage>
</organism>
<keyword evidence="3" id="KW-0539">Nucleus</keyword>
<dbReference type="PANTHER" id="PTHR13405">
    <property type="entry name" value="NUCLEAR PORE COMPLEX PROTEIN NUP133"/>
    <property type="match status" value="1"/>
</dbReference>
<evidence type="ECO:0000256" key="2">
    <source>
        <dbReference type="ARBA" id="ARBA00022448"/>
    </source>
</evidence>
<evidence type="ECO:0000256" key="1">
    <source>
        <dbReference type="ARBA" id="ARBA00004123"/>
    </source>
</evidence>
<proteinExistence type="predicted"/>
<dbReference type="WBParaSite" id="Hba_18158">
    <property type="protein sequence ID" value="Hba_18158"/>
    <property type="gene ID" value="Hba_18158"/>
</dbReference>
<evidence type="ECO:0000313" key="4">
    <source>
        <dbReference type="Proteomes" id="UP000095283"/>
    </source>
</evidence>
<reference evidence="5" key="1">
    <citation type="submission" date="2016-11" db="UniProtKB">
        <authorList>
            <consortium name="WormBaseParasite"/>
        </authorList>
    </citation>
    <scope>IDENTIFICATION</scope>
</reference>